<reference evidence="1 2" key="1">
    <citation type="submission" date="2015-09" db="EMBL/GenBank/DDBJ databases">
        <title>Trachymyrmex zeteki WGS genome.</title>
        <authorList>
            <person name="Nygaard S."/>
            <person name="Hu H."/>
            <person name="Boomsma J."/>
            <person name="Zhang G."/>
        </authorList>
    </citation>
    <scope>NUCLEOTIDE SEQUENCE [LARGE SCALE GENOMIC DNA]</scope>
    <source>
        <strain evidence="1">Tzet28-1</strain>
        <tissue evidence="1">Whole body</tissue>
    </source>
</reference>
<dbReference type="PANTHER" id="PTHR22954">
    <property type="entry name" value="RETROVIRAL PROTEASE-RELATED"/>
    <property type="match status" value="1"/>
</dbReference>
<dbReference type="InterPro" id="IPR005312">
    <property type="entry name" value="DUF1759"/>
</dbReference>
<sequence length="185" mass="20599">MANDDGVGALRRRRGTIFAACTRIRTFTESITSVTPTIAAQLEERREKLGGYWSEYDSIQTKLEAHNEAEAENRASFEESYYALSARMRELLYSASALSASAPPSPSSFASVAAQPFNHIRLPKLELPKFTGKYDEWCPFFDSFNSLIHANTSLSDIQRLQYLRASLAGDAVKINSALEISDANY</sequence>
<name>A0A151WNC1_9HYME</name>
<gene>
    <name evidence="1" type="ORF">ALC60_11626</name>
</gene>
<dbReference type="Proteomes" id="UP000075809">
    <property type="component" value="Unassembled WGS sequence"/>
</dbReference>
<evidence type="ECO:0000313" key="2">
    <source>
        <dbReference type="Proteomes" id="UP000075809"/>
    </source>
</evidence>
<dbReference type="KEGG" id="mzt:108728213"/>
<accession>A0A151WNC1</accession>
<evidence type="ECO:0000313" key="1">
    <source>
        <dbReference type="EMBL" id="KYQ49308.1"/>
    </source>
</evidence>
<dbReference type="AlphaFoldDB" id="A0A151WNC1"/>
<dbReference type="Pfam" id="PF03564">
    <property type="entry name" value="DUF1759"/>
    <property type="match status" value="1"/>
</dbReference>
<dbReference type="EMBL" id="KQ982914">
    <property type="protein sequence ID" value="KYQ49308.1"/>
    <property type="molecule type" value="Genomic_DNA"/>
</dbReference>
<keyword evidence="2" id="KW-1185">Reference proteome</keyword>
<dbReference type="OrthoDB" id="7553035at2759"/>
<dbReference type="PANTHER" id="PTHR22954:SF3">
    <property type="entry name" value="PROTEIN CBG08539"/>
    <property type="match status" value="1"/>
</dbReference>
<dbReference type="STRING" id="64791.A0A151WNC1"/>
<proteinExistence type="predicted"/>
<protein>
    <submittedName>
        <fullName evidence="1">Uncharacterized protein</fullName>
    </submittedName>
</protein>
<organism evidence="1 2">
    <name type="scientific">Mycetomoellerius zeteki</name>
    <dbReference type="NCBI Taxonomy" id="64791"/>
    <lineage>
        <taxon>Eukaryota</taxon>
        <taxon>Metazoa</taxon>
        <taxon>Ecdysozoa</taxon>
        <taxon>Arthropoda</taxon>
        <taxon>Hexapoda</taxon>
        <taxon>Insecta</taxon>
        <taxon>Pterygota</taxon>
        <taxon>Neoptera</taxon>
        <taxon>Endopterygota</taxon>
        <taxon>Hymenoptera</taxon>
        <taxon>Apocrita</taxon>
        <taxon>Aculeata</taxon>
        <taxon>Formicoidea</taxon>
        <taxon>Formicidae</taxon>
        <taxon>Myrmicinae</taxon>
        <taxon>Mycetomoellerius</taxon>
    </lineage>
</organism>